<reference evidence="1" key="2">
    <citation type="submission" date="2025-09" db="UniProtKB">
        <authorList>
            <consortium name="Ensembl"/>
        </authorList>
    </citation>
    <scope>IDENTIFICATION</scope>
</reference>
<accession>A0A667FR61</accession>
<dbReference type="AlphaFoldDB" id="A0A667FR61"/>
<name>A0A667FR61_LYNCA</name>
<dbReference type="Proteomes" id="UP000472241">
    <property type="component" value="Unplaced"/>
</dbReference>
<dbReference type="Ensembl" id="ENSLCNT00005005192.1">
    <property type="protein sequence ID" value="ENSLCNP00005004606.1"/>
    <property type="gene ID" value="ENSLCNG00005003117.1"/>
</dbReference>
<proteinExistence type="predicted"/>
<sequence length="93" mass="10944">IFSRERDESPEAVLCSVQRGRALFLQMPVVRRARAHVLAFLQVRAASGWWKTQHIHLSPNHHFTGALDKWLLTTFEGMLGRRLPRQVFWHSWL</sequence>
<reference evidence="1" key="1">
    <citation type="submission" date="2025-08" db="UniProtKB">
        <authorList>
            <consortium name="Ensembl"/>
        </authorList>
    </citation>
    <scope>IDENTIFICATION</scope>
</reference>
<organism evidence="1 2">
    <name type="scientific">Lynx canadensis</name>
    <name type="common">Canada lynx</name>
    <name type="synonym">Felis canadensis</name>
    <dbReference type="NCBI Taxonomy" id="61383"/>
    <lineage>
        <taxon>Eukaryota</taxon>
        <taxon>Metazoa</taxon>
        <taxon>Chordata</taxon>
        <taxon>Craniata</taxon>
        <taxon>Vertebrata</taxon>
        <taxon>Euteleostomi</taxon>
        <taxon>Mammalia</taxon>
        <taxon>Eutheria</taxon>
        <taxon>Laurasiatheria</taxon>
        <taxon>Carnivora</taxon>
        <taxon>Feliformia</taxon>
        <taxon>Felidae</taxon>
        <taxon>Felinae</taxon>
        <taxon>Lynx</taxon>
    </lineage>
</organism>
<evidence type="ECO:0000313" key="1">
    <source>
        <dbReference type="Ensembl" id="ENSLCNP00005004606.1"/>
    </source>
</evidence>
<evidence type="ECO:0000313" key="2">
    <source>
        <dbReference type="Proteomes" id="UP000472241"/>
    </source>
</evidence>
<protein>
    <submittedName>
        <fullName evidence="1">Uncharacterized protein</fullName>
    </submittedName>
</protein>
<keyword evidence="2" id="KW-1185">Reference proteome</keyword>